<evidence type="ECO:0000256" key="8">
    <source>
        <dbReference type="ARBA" id="ARBA00023014"/>
    </source>
</evidence>
<proteinExistence type="inferred from homology"/>
<protein>
    <submittedName>
        <fullName evidence="12">Probable DNA primase large subunit</fullName>
    </submittedName>
</protein>
<comment type="cofactor">
    <cofactor evidence="1">
        <name>[4Fe-4S] cluster</name>
        <dbReference type="ChEBI" id="CHEBI:49883"/>
    </cofactor>
</comment>
<dbReference type="Gene3D" id="1.20.930.80">
    <property type="match status" value="1"/>
</dbReference>
<evidence type="ECO:0000256" key="1">
    <source>
        <dbReference type="ARBA" id="ARBA00001966"/>
    </source>
</evidence>
<comment type="similarity">
    <text evidence="2">Belongs to the eukaryotic-type primase large subunit family.</text>
</comment>
<name>A0AB40BA89_DIOCR</name>
<organism evidence="11 12">
    <name type="scientific">Dioscorea cayennensis subsp. rotundata</name>
    <name type="common">White Guinea yam</name>
    <name type="synonym">Dioscorea rotundata</name>
    <dbReference type="NCBI Taxonomy" id="55577"/>
    <lineage>
        <taxon>Eukaryota</taxon>
        <taxon>Viridiplantae</taxon>
        <taxon>Streptophyta</taxon>
        <taxon>Embryophyta</taxon>
        <taxon>Tracheophyta</taxon>
        <taxon>Spermatophyta</taxon>
        <taxon>Magnoliopsida</taxon>
        <taxon>Liliopsida</taxon>
        <taxon>Dioscoreales</taxon>
        <taxon>Dioscoreaceae</taxon>
        <taxon>Dioscorea</taxon>
    </lineage>
</organism>
<keyword evidence="7" id="KW-0408">Iron</keyword>
<dbReference type="FunFam" id="1.20.930.80:FF:000002">
    <property type="entry name" value="DNA primase large subunit"/>
    <property type="match status" value="1"/>
</dbReference>
<dbReference type="GO" id="GO:0051539">
    <property type="term" value="F:4 iron, 4 sulfur cluster binding"/>
    <property type="evidence" value="ECO:0007669"/>
    <property type="project" value="UniProtKB-KW"/>
</dbReference>
<keyword evidence="3" id="KW-0004">4Fe-4S</keyword>
<keyword evidence="11" id="KW-1185">Reference proteome</keyword>
<evidence type="ECO:0000259" key="10">
    <source>
        <dbReference type="Pfam" id="PF04104"/>
    </source>
</evidence>
<dbReference type="GO" id="GO:0005658">
    <property type="term" value="C:alpha DNA polymerase:primase complex"/>
    <property type="evidence" value="ECO:0007669"/>
    <property type="project" value="TreeGrafter"/>
</dbReference>
<dbReference type="SUPFAM" id="SSF140914">
    <property type="entry name" value="PriB N-terminal domain-like"/>
    <property type="match status" value="1"/>
</dbReference>
<dbReference type="AlphaFoldDB" id="A0AB40BA89"/>
<keyword evidence="6" id="KW-0479">Metal-binding</keyword>
<dbReference type="Pfam" id="PF04104">
    <property type="entry name" value="DNA_primase_lrg"/>
    <property type="match status" value="1"/>
</dbReference>
<dbReference type="PANTHER" id="PTHR10537:SF3">
    <property type="entry name" value="DNA PRIMASE LARGE SUBUNIT"/>
    <property type="match status" value="1"/>
</dbReference>
<dbReference type="InterPro" id="IPR007238">
    <property type="entry name" value="DNA_primase_lsu_euk/arc"/>
</dbReference>
<evidence type="ECO:0000313" key="11">
    <source>
        <dbReference type="Proteomes" id="UP001515500"/>
    </source>
</evidence>
<evidence type="ECO:0000256" key="6">
    <source>
        <dbReference type="ARBA" id="ARBA00022723"/>
    </source>
</evidence>
<evidence type="ECO:0000256" key="7">
    <source>
        <dbReference type="ARBA" id="ARBA00023004"/>
    </source>
</evidence>
<dbReference type="Pfam" id="PF26466">
    <property type="entry name" value="DNA_primase_lrg_N"/>
    <property type="match status" value="1"/>
</dbReference>
<dbReference type="CDD" id="cd07322">
    <property type="entry name" value="PriL_PriS_Eukaryotic"/>
    <property type="match status" value="1"/>
</dbReference>
<dbReference type="Proteomes" id="UP001515500">
    <property type="component" value="Chromosome 5"/>
</dbReference>
<dbReference type="InterPro" id="IPR016558">
    <property type="entry name" value="DNA_primase_lsu_euk"/>
</dbReference>
<evidence type="ECO:0000313" key="12">
    <source>
        <dbReference type="RefSeq" id="XP_039124115.1"/>
    </source>
</evidence>
<dbReference type="RefSeq" id="XP_039124115.1">
    <property type="nucleotide sequence ID" value="XM_039268181.1"/>
</dbReference>
<dbReference type="GO" id="GO:0006269">
    <property type="term" value="P:DNA replication, synthesis of primer"/>
    <property type="evidence" value="ECO:0007669"/>
    <property type="project" value="UniProtKB-KW"/>
</dbReference>
<keyword evidence="9" id="KW-0238">DNA-binding</keyword>
<accession>A0AB40BA89</accession>
<gene>
    <name evidence="12" type="primary">LOC120260649</name>
</gene>
<keyword evidence="5" id="KW-0235">DNA replication</keyword>
<evidence type="ECO:0000256" key="3">
    <source>
        <dbReference type="ARBA" id="ARBA00022485"/>
    </source>
</evidence>
<feature type="domain" description="DNA primase large subunit C-terminal" evidence="10">
    <location>
        <begin position="290"/>
        <end position="345"/>
    </location>
</feature>
<evidence type="ECO:0000256" key="5">
    <source>
        <dbReference type="ARBA" id="ARBA00022705"/>
    </source>
</evidence>
<reference evidence="12" key="1">
    <citation type="submission" date="2025-08" db="UniProtKB">
        <authorList>
            <consortium name="RefSeq"/>
        </authorList>
    </citation>
    <scope>IDENTIFICATION</scope>
</reference>
<dbReference type="GO" id="GO:0046872">
    <property type="term" value="F:metal ion binding"/>
    <property type="evidence" value="ECO:0007669"/>
    <property type="project" value="UniProtKB-KW"/>
</dbReference>
<dbReference type="GeneID" id="120260649"/>
<evidence type="ECO:0000256" key="4">
    <source>
        <dbReference type="ARBA" id="ARBA00022515"/>
    </source>
</evidence>
<dbReference type="InterPro" id="IPR058560">
    <property type="entry name" value="DNA_primase_C"/>
</dbReference>
<evidence type="ECO:0000256" key="2">
    <source>
        <dbReference type="ARBA" id="ARBA00010564"/>
    </source>
</evidence>
<keyword evidence="4" id="KW-0639">Primosome</keyword>
<dbReference type="GO" id="GO:0003677">
    <property type="term" value="F:DNA binding"/>
    <property type="evidence" value="ECO:0007669"/>
    <property type="project" value="UniProtKB-KW"/>
</dbReference>
<keyword evidence="8" id="KW-0411">Iron-sulfur</keyword>
<dbReference type="PANTHER" id="PTHR10537">
    <property type="entry name" value="DNA PRIMASE LARGE SUBUNIT"/>
    <property type="match status" value="1"/>
</dbReference>
<dbReference type="GO" id="GO:0006270">
    <property type="term" value="P:DNA replication initiation"/>
    <property type="evidence" value="ECO:0007669"/>
    <property type="project" value="TreeGrafter"/>
</dbReference>
<sequence length="362" mass="42151">MGWISFMHENTLRSCRRISRGKLKMEIMRSQRKSAADEVPILSLYRSAPQVEVILDDFERFAIDRLLVLKGVSDGLSRGKKPEEMENLVKELWRTHMGHPDAPETRNKDIISHFILRLVYCRTEDLRNWFLSAETTLFRCRYRLEGLETQRMLLAEFDFPYKALSQAEFEVVKEKLVQVSRSIGLSPKESVFFKMPFEEVSDLVSSRKVFLLKGYAYVAMSQVSSPVTKQFRRILSKALELTNRKWTSISQEKEKNRLTPIVESLSSSYLGPDYSQHQESSEISLRDIDRLANNSFPPCMRHLFEKLREDHHLKHGGRMQLSLFLKGVGLKLEDALTFWKAEFSQKVRCVTICSLISYQPRA</sequence>
<evidence type="ECO:0000256" key="9">
    <source>
        <dbReference type="ARBA" id="ARBA00023125"/>
    </source>
</evidence>